<feature type="compositionally biased region" description="Gly residues" evidence="1">
    <location>
        <begin position="131"/>
        <end position="143"/>
    </location>
</feature>
<gene>
    <name evidence="3" type="ORF">G6O67_003961</name>
</gene>
<evidence type="ECO:0000256" key="1">
    <source>
        <dbReference type="SAM" id="MobiDB-lite"/>
    </source>
</evidence>
<proteinExistence type="predicted"/>
<name>A0A8H4LXU2_9HYPO</name>
<reference evidence="3 4" key="1">
    <citation type="journal article" date="2020" name="Genome Biol. Evol.">
        <title>A new high-quality draft genome assembly of the Chinese cordyceps Ophiocordyceps sinensis.</title>
        <authorList>
            <person name="Shu R."/>
            <person name="Zhang J."/>
            <person name="Meng Q."/>
            <person name="Zhang H."/>
            <person name="Zhou G."/>
            <person name="Li M."/>
            <person name="Wu P."/>
            <person name="Zhao Y."/>
            <person name="Chen C."/>
            <person name="Qin Q."/>
        </authorList>
    </citation>
    <scope>NUCLEOTIDE SEQUENCE [LARGE SCALE GENOMIC DNA]</scope>
    <source>
        <strain evidence="3 4">IOZ07</strain>
    </source>
</reference>
<evidence type="ECO:0000259" key="2">
    <source>
        <dbReference type="Pfam" id="PF00076"/>
    </source>
</evidence>
<evidence type="ECO:0000313" key="4">
    <source>
        <dbReference type="Proteomes" id="UP000557566"/>
    </source>
</evidence>
<dbReference type="Gene3D" id="3.30.70.330">
    <property type="match status" value="1"/>
</dbReference>
<dbReference type="AlphaFoldDB" id="A0A8H4LXU2"/>
<accession>A0A8H4LXU2</accession>
<dbReference type="InterPro" id="IPR012677">
    <property type="entry name" value="Nucleotide-bd_a/b_plait_sf"/>
</dbReference>
<protein>
    <recommendedName>
        <fullName evidence="2">RRM domain-containing protein</fullName>
    </recommendedName>
</protein>
<evidence type="ECO:0000313" key="3">
    <source>
        <dbReference type="EMBL" id="KAF4507469.1"/>
    </source>
</evidence>
<feature type="domain" description="RRM" evidence="2">
    <location>
        <begin position="50"/>
        <end position="101"/>
    </location>
</feature>
<dbReference type="GO" id="GO:0003723">
    <property type="term" value="F:RNA binding"/>
    <property type="evidence" value="ECO:0007669"/>
    <property type="project" value="InterPro"/>
</dbReference>
<feature type="region of interest" description="Disordered" evidence="1">
    <location>
        <begin position="1"/>
        <end position="29"/>
    </location>
</feature>
<feature type="region of interest" description="Disordered" evidence="1">
    <location>
        <begin position="103"/>
        <end position="144"/>
    </location>
</feature>
<keyword evidence="4" id="KW-1185">Reference proteome</keyword>
<dbReference type="Pfam" id="PF00076">
    <property type="entry name" value="RRM_1"/>
    <property type="match status" value="1"/>
</dbReference>
<dbReference type="SUPFAM" id="SSF54928">
    <property type="entry name" value="RNA-binding domain, RBD"/>
    <property type="match status" value="1"/>
</dbReference>
<sequence>MTWANRAAAAAGPRPVVPLPKTATPPAQNQNQQALVHLGQFTEKDGTMGYVKYVTDKVQDTDLRSALTAHGELTYFDINRQKNCAFVEYKTVEGYQAAVASNPHTREWREHHRGASTPQGDGPTEVANYGSGRGNASGRGRGGSTVLAVEDRATRAAASLGRTGDVEVCPVAAGPAGQQCLGRTCKAHGPRELKHQRGLILARVVRPRTDDMNGCSGHDWTRMAA</sequence>
<dbReference type="EMBL" id="JAAVMX010000005">
    <property type="protein sequence ID" value="KAF4507469.1"/>
    <property type="molecule type" value="Genomic_DNA"/>
</dbReference>
<dbReference type="OrthoDB" id="339151at2759"/>
<dbReference type="InterPro" id="IPR000504">
    <property type="entry name" value="RRM_dom"/>
</dbReference>
<dbReference type="InterPro" id="IPR035979">
    <property type="entry name" value="RBD_domain_sf"/>
</dbReference>
<dbReference type="Proteomes" id="UP000557566">
    <property type="component" value="Unassembled WGS sequence"/>
</dbReference>
<organism evidence="3 4">
    <name type="scientific">Ophiocordyceps sinensis</name>
    <dbReference type="NCBI Taxonomy" id="72228"/>
    <lineage>
        <taxon>Eukaryota</taxon>
        <taxon>Fungi</taxon>
        <taxon>Dikarya</taxon>
        <taxon>Ascomycota</taxon>
        <taxon>Pezizomycotina</taxon>
        <taxon>Sordariomycetes</taxon>
        <taxon>Hypocreomycetidae</taxon>
        <taxon>Hypocreales</taxon>
        <taxon>Ophiocordycipitaceae</taxon>
        <taxon>Ophiocordyceps</taxon>
    </lineage>
</organism>
<comment type="caution">
    <text evidence="3">The sequence shown here is derived from an EMBL/GenBank/DDBJ whole genome shotgun (WGS) entry which is preliminary data.</text>
</comment>